<protein>
    <submittedName>
        <fullName evidence="4">Mobile element protein</fullName>
    </submittedName>
</protein>
<proteinExistence type="predicted"/>
<sequence length="250" mass="28734">MNQETTRKLYEMRLSAMVEALNAQETNENCRGMSFNDRFELLVDTAYAARQSNKLERLIKQAGFKTIEPSITNIDYLPDRQLDQHLITRLASGSYIKEHHNIIIMGASGNGKTWLATALGIEACRQFLKVKYVRLPELLDDLLIAKNEANGDFRRILERYRKIDLLILDEWLLTDLSLEQSTFILELIERRLHRTSTIFCSQFDPKGWHSKLGNAQIADAILDRIVHDSYSIVIDGSKSMRERYGIGGAR</sequence>
<dbReference type="PANTHER" id="PTHR30050">
    <property type="entry name" value="CHROMOSOMAL REPLICATION INITIATOR PROTEIN DNAA"/>
    <property type="match status" value="1"/>
</dbReference>
<keyword evidence="1" id="KW-0547">Nucleotide-binding</keyword>
<dbReference type="InterPro" id="IPR027417">
    <property type="entry name" value="P-loop_NTPase"/>
</dbReference>
<comment type="caution">
    <text evidence="4">The sequence shown here is derived from an EMBL/GenBank/DDBJ whole genome shotgun (WGS) entry which is preliminary data.</text>
</comment>
<dbReference type="AlphaFoldDB" id="A0A4Y1ZKM1"/>
<dbReference type="SUPFAM" id="SSF52540">
    <property type="entry name" value="P-loop containing nucleoside triphosphate hydrolases"/>
    <property type="match status" value="1"/>
</dbReference>
<dbReference type="GO" id="GO:0005524">
    <property type="term" value="F:ATP binding"/>
    <property type="evidence" value="ECO:0007669"/>
    <property type="project" value="UniProtKB-KW"/>
</dbReference>
<dbReference type="PIRSF" id="PIRSF003073">
    <property type="entry name" value="DNAC_TnpB_IstB"/>
    <property type="match status" value="1"/>
</dbReference>
<reference evidence="4 5" key="1">
    <citation type="submission" date="2017-11" db="EMBL/GenBank/DDBJ databases">
        <title>Draft Genome Sequence of Sporolactobacillus inulinus NBRC 111894 Isolated from Koso, a Japanese Sugar-Vegetable Fermented Beverage.</title>
        <authorList>
            <person name="Chiou T.Y."/>
            <person name="Oshima K."/>
            <person name="Suda W."/>
            <person name="Hattori M."/>
            <person name="Takahashi T."/>
        </authorList>
    </citation>
    <scope>NUCLEOTIDE SEQUENCE [LARGE SCALE GENOMIC DNA]</scope>
    <source>
        <strain evidence="4 5">NBRC111894</strain>
    </source>
</reference>
<evidence type="ECO:0000313" key="4">
    <source>
        <dbReference type="EMBL" id="GAY79128.1"/>
    </source>
</evidence>
<dbReference type="InterPro" id="IPR002611">
    <property type="entry name" value="IstB_ATP-bd"/>
</dbReference>
<evidence type="ECO:0000313" key="5">
    <source>
        <dbReference type="Proteomes" id="UP000319716"/>
    </source>
</evidence>
<dbReference type="Proteomes" id="UP000319716">
    <property type="component" value="Unassembled WGS sequence"/>
</dbReference>
<dbReference type="InterPro" id="IPR047661">
    <property type="entry name" value="IstB"/>
</dbReference>
<dbReference type="CDD" id="cd00009">
    <property type="entry name" value="AAA"/>
    <property type="match status" value="1"/>
</dbReference>
<dbReference type="PANTHER" id="PTHR30050:SF4">
    <property type="entry name" value="ATP-BINDING PROTEIN RV3427C IN INSERTION SEQUENCE-RELATED"/>
    <property type="match status" value="1"/>
</dbReference>
<accession>A0A4Y1ZKM1</accession>
<dbReference type="EMBL" id="BEXB01000096">
    <property type="protein sequence ID" value="GAY79128.1"/>
    <property type="molecule type" value="Genomic_DNA"/>
</dbReference>
<organism evidence="4 5">
    <name type="scientific">Sporolactobacillus inulinus</name>
    <dbReference type="NCBI Taxonomy" id="2078"/>
    <lineage>
        <taxon>Bacteria</taxon>
        <taxon>Bacillati</taxon>
        <taxon>Bacillota</taxon>
        <taxon>Bacilli</taxon>
        <taxon>Bacillales</taxon>
        <taxon>Sporolactobacillaceae</taxon>
        <taxon>Sporolactobacillus</taxon>
    </lineage>
</organism>
<keyword evidence="2" id="KW-0067">ATP-binding</keyword>
<evidence type="ECO:0000256" key="2">
    <source>
        <dbReference type="ARBA" id="ARBA00022840"/>
    </source>
</evidence>
<dbReference type="RefSeq" id="WP_262393668.1">
    <property type="nucleotide sequence ID" value="NZ_BEXB01000096.1"/>
</dbReference>
<gene>
    <name evidence="4" type="ORF">NBRC111894_4682</name>
</gene>
<evidence type="ECO:0000259" key="3">
    <source>
        <dbReference type="Pfam" id="PF01695"/>
    </source>
</evidence>
<dbReference type="Pfam" id="PF01695">
    <property type="entry name" value="IstB_IS21"/>
    <property type="match status" value="1"/>
</dbReference>
<evidence type="ECO:0000256" key="1">
    <source>
        <dbReference type="ARBA" id="ARBA00022741"/>
    </source>
</evidence>
<feature type="domain" description="IstB-like ATP-binding" evidence="3">
    <location>
        <begin position="9"/>
        <end position="243"/>
    </location>
</feature>
<dbReference type="Gene3D" id="3.40.50.300">
    <property type="entry name" value="P-loop containing nucleotide triphosphate hydrolases"/>
    <property type="match status" value="1"/>
</dbReference>
<dbReference type="GO" id="GO:0006260">
    <property type="term" value="P:DNA replication"/>
    <property type="evidence" value="ECO:0007669"/>
    <property type="project" value="TreeGrafter"/>
</dbReference>
<dbReference type="InterPro" id="IPR028350">
    <property type="entry name" value="DNAC/IstB-like"/>
</dbReference>
<name>A0A4Y1ZKM1_9BACL</name>
<dbReference type="NCBIfam" id="NF038214">
    <property type="entry name" value="IS21_help_AAA"/>
    <property type="match status" value="1"/>
</dbReference>